<dbReference type="SUPFAM" id="SSF81901">
    <property type="entry name" value="HCP-like"/>
    <property type="match status" value="1"/>
</dbReference>
<dbReference type="PANTHER" id="PTHR47933">
    <property type="entry name" value="PENTATRICOPEPTIDE REPEAT-CONTAINING PROTEIN 1, MITOCHONDRIAL"/>
    <property type="match status" value="1"/>
</dbReference>
<feature type="repeat" description="PPR" evidence="2">
    <location>
        <begin position="183"/>
        <end position="217"/>
    </location>
</feature>
<feature type="domain" description="PROP1-like PPR" evidence="3">
    <location>
        <begin position="913"/>
        <end position="1051"/>
    </location>
</feature>
<dbReference type="InParanoid" id="A0A3N4KJ52"/>
<keyword evidence="6" id="KW-1185">Reference proteome</keyword>
<dbReference type="PANTHER" id="PTHR47933:SF11">
    <property type="entry name" value="PENTATRICOPEPTIDE REPEAT-CONTAINING PROTEIN 2"/>
    <property type="match status" value="1"/>
</dbReference>
<organism evidence="5 6">
    <name type="scientific">Morchella conica CCBAS932</name>
    <dbReference type="NCBI Taxonomy" id="1392247"/>
    <lineage>
        <taxon>Eukaryota</taxon>
        <taxon>Fungi</taxon>
        <taxon>Dikarya</taxon>
        <taxon>Ascomycota</taxon>
        <taxon>Pezizomycotina</taxon>
        <taxon>Pezizomycetes</taxon>
        <taxon>Pezizales</taxon>
        <taxon>Morchellaceae</taxon>
        <taxon>Morchella</taxon>
    </lineage>
</organism>
<dbReference type="Gene3D" id="1.25.40.10">
    <property type="entry name" value="Tetratricopeptide repeat domain"/>
    <property type="match status" value="4"/>
</dbReference>
<dbReference type="InterPro" id="IPR002885">
    <property type="entry name" value="PPR_rpt"/>
</dbReference>
<dbReference type="Pfam" id="PF01535">
    <property type="entry name" value="PPR"/>
    <property type="match status" value="1"/>
</dbReference>
<dbReference type="FunFam" id="1.25.40.10:FF:000217">
    <property type="entry name" value="Pentatricopeptide repeat domain-containing protein"/>
    <property type="match status" value="1"/>
</dbReference>
<dbReference type="STRING" id="1392247.A0A3N4KJ52"/>
<proteinExistence type="predicted"/>
<dbReference type="Pfam" id="PF24603">
    <property type="entry name" value="TPR_30"/>
    <property type="match status" value="1"/>
</dbReference>
<dbReference type="InterPro" id="IPR033443">
    <property type="entry name" value="PROP1-like_PPR_dom"/>
</dbReference>
<feature type="domain" description="Tetratricopeptide repeat" evidence="4">
    <location>
        <begin position="444"/>
        <end position="542"/>
    </location>
</feature>
<dbReference type="Proteomes" id="UP000277580">
    <property type="component" value="Unassembled WGS sequence"/>
</dbReference>
<dbReference type="InterPro" id="IPR057585">
    <property type="entry name" value="TPR_dom_fungi"/>
</dbReference>
<evidence type="ECO:0000313" key="5">
    <source>
        <dbReference type="EMBL" id="RPB10550.1"/>
    </source>
</evidence>
<accession>A0A3N4KJ52</accession>
<feature type="repeat" description="PPR" evidence="2">
    <location>
        <begin position="1003"/>
        <end position="1038"/>
    </location>
</feature>
<name>A0A3N4KJ52_9PEZI</name>
<dbReference type="Pfam" id="PF13812">
    <property type="entry name" value="PPR_3"/>
    <property type="match status" value="1"/>
</dbReference>
<reference evidence="5 6" key="1">
    <citation type="journal article" date="2018" name="Nat. Ecol. Evol.">
        <title>Pezizomycetes genomes reveal the molecular basis of ectomycorrhizal truffle lifestyle.</title>
        <authorList>
            <person name="Murat C."/>
            <person name="Payen T."/>
            <person name="Noel B."/>
            <person name="Kuo A."/>
            <person name="Morin E."/>
            <person name="Chen J."/>
            <person name="Kohler A."/>
            <person name="Krizsan K."/>
            <person name="Balestrini R."/>
            <person name="Da Silva C."/>
            <person name="Montanini B."/>
            <person name="Hainaut M."/>
            <person name="Levati E."/>
            <person name="Barry K.W."/>
            <person name="Belfiori B."/>
            <person name="Cichocki N."/>
            <person name="Clum A."/>
            <person name="Dockter R.B."/>
            <person name="Fauchery L."/>
            <person name="Guy J."/>
            <person name="Iotti M."/>
            <person name="Le Tacon F."/>
            <person name="Lindquist E.A."/>
            <person name="Lipzen A."/>
            <person name="Malagnac F."/>
            <person name="Mello A."/>
            <person name="Molinier V."/>
            <person name="Miyauchi S."/>
            <person name="Poulain J."/>
            <person name="Riccioni C."/>
            <person name="Rubini A."/>
            <person name="Sitrit Y."/>
            <person name="Splivallo R."/>
            <person name="Traeger S."/>
            <person name="Wang M."/>
            <person name="Zifcakova L."/>
            <person name="Wipf D."/>
            <person name="Zambonelli A."/>
            <person name="Paolocci F."/>
            <person name="Nowrousian M."/>
            <person name="Ottonello S."/>
            <person name="Baldrian P."/>
            <person name="Spatafora J.W."/>
            <person name="Henrissat B."/>
            <person name="Nagy L.G."/>
            <person name="Aury J.M."/>
            <person name="Wincker P."/>
            <person name="Grigoriev I.V."/>
            <person name="Bonfante P."/>
            <person name="Martin F.M."/>
        </authorList>
    </citation>
    <scope>NUCLEOTIDE SEQUENCE [LARGE SCALE GENOMIC DNA]</scope>
    <source>
        <strain evidence="5 6">CCBAS932</strain>
    </source>
</reference>
<evidence type="ECO:0000256" key="2">
    <source>
        <dbReference type="PROSITE-ProRule" id="PRU00708"/>
    </source>
</evidence>
<dbReference type="Pfam" id="PF17177">
    <property type="entry name" value="PPR_long"/>
    <property type="match status" value="1"/>
</dbReference>
<evidence type="ECO:0000259" key="4">
    <source>
        <dbReference type="Pfam" id="PF24603"/>
    </source>
</evidence>
<evidence type="ECO:0000313" key="6">
    <source>
        <dbReference type="Proteomes" id="UP000277580"/>
    </source>
</evidence>
<keyword evidence="1" id="KW-0677">Repeat</keyword>
<dbReference type="PROSITE" id="PS51375">
    <property type="entry name" value="PPR"/>
    <property type="match status" value="4"/>
</dbReference>
<evidence type="ECO:0000256" key="1">
    <source>
        <dbReference type="ARBA" id="ARBA00022737"/>
    </source>
</evidence>
<feature type="repeat" description="PPR" evidence="2">
    <location>
        <begin position="932"/>
        <end position="966"/>
    </location>
</feature>
<gene>
    <name evidence="5" type="ORF">P167DRAFT_576153</name>
</gene>
<evidence type="ECO:0000259" key="3">
    <source>
        <dbReference type="Pfam" id="PF17177"/>
    </source>
</evidence>
<sequence length="1241" mass="137634">MVFKPFTTLARQSISKHLVNGYAQSVVAATQSSYASSTVQLSRLSGSSGQSNAPTRLNTAFRTSDVLNIYHEDKDKDSKKYLFSKKILWSKAQHQQKQLLEIEADPVKSRSGSLVTADAVPPLLEVPEEGAFVEEVFEEEVVTAAAEAQEALQPEKAAEPAAPVVEEDEEVFVPPASPVVSPETTLYNQQLQSLLSQGKHHELTALFQLMIKEGVQPSTATYNLLLTAVVETNTVGVTQVINVYKDMLARGILPSTVTYSILIDFLAANAKTSLHFTKGIMADQARFGFVVPSRMVELKEIQSQAPMDLALDIFYASTEVRKERVFPESTYAMLADACAEHVREEDMLKVYTHMEQRNVLPSVDIMLSLIKGFGKTGNMSAAIETYNQYRTSELAQRPGAVDERFRVYKTLIVAYMDADDAAGALSFLEKIMDASTDQVRSEKLADAVIQGFLERKNIEAAREWILSRNMRASDFMSLSRTLIAVSDLGDIDLASKLYVEFNAHVRSLGISHPATAIAQMAFLALCVKTGRVESARGVWGDLADRALSSGPDVEAATLYTVMLFENGLTNEALVVLKQFIDLYLERPYGAPLMLRRNYLQQTCEHLVLSISRTGFLTPSIALDLCGFNMVHCGQLGLEASRTVMKLFGAERILGLTMPQLDLLLRVQSGVLVEVKTKGFEQLPEDVKRFEQMLSVAMKANIPLNPALKDSIDQAVMALGDPTEKWNAFVQAQTVWESLPHSPVHSSEMSGSPTLVASEGETIPEDNFDPYWAKTDVKVSQAIDNALEGARTTRPRLSDAKRMYQQTRRAGRLVRMTTLARMVAAAASSNQPDFMYEIYRNAKNDTPLLMEYRSVRYVWCVLLDAMVAGHLTLGNRQQASVYHEEMLKMGASPSANTYGLYIVSLKGSDQTYDEASEALKIFERAKSENVVPSSFLYNVLIGKLAKARRVDDCLFYFAEMRALGIKPTSVTYGTMINALTRVGDEHFAEELFQEMEAMPNYKPRPAPYNSLIQFFVNTKRDRTKAMAYFNRMMSLGIEPTGHTYKLLIEAYATLDPPDMLAAEGILEMIRANGQTVETSHHAALIHAKGCILHDLDSAIAHFTAITESGSVAPDNTIYQALLESLVANHRVKDTPAWITDMKRRGIRMTPYIANTLIHGWATEKDIVRAKAVYDSLSNNENDRLKREPSTYEAMTRAYLAVEDREGAMMVVEEMGGRGYPHAVTVKVAELVRGREASAVAAV</sequence>
<dbReference type="OrthoDB" id="411857at2759"/>
<dbReference type="EMBL" id="ML119142">
    <property type="protein sequence ID" value="RPB10550.1"/>
    <property type="molecule type" value="Genomic_DNA"/>
</dbReference>
<dbReference type="InterPro" id="IPR051240">
    <property type="entry name" value="Mito_RNA-Proc/Resp"/>
</dbReference>
<dbReference type="NCBIfam" id="TIGR00756">
    <property type="entry name" value="PPR"/>
    <property type="match status" value="2"/>
</dbReference>
<dbReference type="GO" id="GO:0003729">
    <property type="term" value="F:mRNA binding"/>
    <property type="evidence" value="ECO:0007669"/>
    <property type="project" value="TreeGrafter"/>
</dbReference>
<protein>
    <submittedName>
        <fullName evidence="5">Uncharacterized protein</fullName>
    </submittedName>
</protein>
<feature type="repeat" description="PPR" evidence="2">
    <location>
        <begin position="967"/>
        <end position="997"/>
    </location>
</feature>
<dbReference type="InterPro" id="IPR011990">
    <property type="entry name" value="TPR-like_helical_dom_sf"/>
</dbReference>
<dbReference type="AlphaFoldDB" id="A0A3N4KJ52"/>